<proteinExistence type="inferred from homology"/>
<dbReference type="PANTHER" id="PTHR24220">
    <property type="entry name" value="IMPORT ATP-BINDING PROTEIN"/>
    <property type="match status" value="1"/>
</dbReference>
<evidence type="ECO:0000256" key="6">
    <source>
        <dbReference type="ARBA" id="ARBA00023251"/>
    </source>
</evidence>
<dbReference type="CDD" id="cd03255">
    <property type="entry name" value="ABC_MJ0796_LolCDE_FtsE"/>
    <property type="match status" value="1"/>
</dbReference>
<dbReference type="EMBL" id="PZKC01000007">
    <property type="protein sequence ID" value="PTD96333.1"/>
    <property type="molecule type" value="Genomic_DNA"/>
</dbReference>
<evidence type="ECO:0000256" key="3">
    <source>
        <dbReference type="ARBA" id="ARBA00022741"/>
    </source>
</evidence>
<dbReference type="Proteomes" id="UP000241193">
    <property type="component" value="Unassembled WGS sequence"/>
</dbReference>
<dbReference type="InterPro" id="IPR017871">
    <property type="entry name" value="ABC_transporter-like_CS"/>
</dbReference>
<dbReference type="InterPro" id="IPR017911">
    <property type="entry name" value="MacB-like_ATP-bd"/>
</dbReference>
<reference evidence="9 10" key="2">
    <citation type="submission" date="2018-04" db="EMBL/GenBank/DDBJ databases">
        <title>Thauera lacus sp. nov., isolated from an saline lake in Inner Mongolia, China.</title>
        <authorList>
            <person name="Liang Q.-Y."/>
        </authorList>
    </citation>
    <scope>NUCLEOTIDE SEQUENCE [LARGE SCALE GENOMIC DNA]</scope>
    <source>
        <strain evidence="9 10">D20</strain>
    </source>
</reference>
<dbReference type="SUPFAM" id="SSF52540">
    <property type="entry name" value="P-loop containing nucleoside triphosphate hydrolases"/>
    <property type="match status" value="1"/>
</dbReference>
<dbReference type="SMART" id="SM00382">
    <property type="entry name" value="AAA"/>
    <property type="match status" value="1"/>
</dbReference>
<evidence type="ECO:0000256" key="2">
    <source>
        <dbReference type="ARBA" id="ARBA00022475"/>
    </source>
</evidence>
<feature type="domain" description="ABC transporter" evidence="8">
    <location>
        <begin position="2"/>
        <end position="232"/>
    </location>
</feature>
<evidence type="ECO:0000259" key="8">
    <source>
        <dbReference type="PROSITE" id="PS50893"/>
    </source>
</evidence>
<keyword evidence="1" id="KW-0813">Transport</keyword>
<evidence type="ECO:0000256" key="4">
    <source>
        <dbReference type="ARBA" id="ARBA00022840"/>
    </source>
</evidence>
<keyword evidence="10" id="KW-1185">Reference proteome</keyword>
<comment type="caution">
    <text evidence="9">The sequence shown here is derived from an EMBL/GenBank/DDBJ whole genome shotgun (WGS) entry which is preliminary data.</text>
</comment>
<protein>
    <submittedName>
        <fullName evidence="9">ABC transporter ATP-binding protein</fullName>
    </submittedName>
</protein>
<comment type="similarity">
    <text evidence="7">Belongs to the ABC transporter superfamily. Macrolide exporter (TC 3.A.1.122) family.</text>
</comment>
<dbReference type="InterPro" id="IPR027417">
    <property type="entry name" value="P-loop_NTPase"/>
</dbReference>
<dbReference type="GO" id="GO:0005886">
    <property type="term" value="C:plasma membrane"/>
    <property type="evidence" value="ECO:0007669"/>
    <property type="project" value="TreeGrafter"/>
</dbReference>
<reference evidence="9 10" key="1">
    <citation type="submission" date="2018-03" db="EMBL/GenBank/DDBJ databases">
        <authorList>
            <person name="Keele B.F."/>
        </authorList>
    </citation>
    <scope>NUCLEOTIDE SEQUENCE [LARGE SCALE GENOMIC DNA]</scope>
    <source>
        <strain evidence="9 10">D20</strain>
    </source>
</reference>
<accession>A0A2T4IEX9</accession>
<dbReference type="Gene3D" id="3.40.50.300">
    <property type="entry name" value="P-loop containing nucleotide triphosphate hydrolases"/>
    <property type="match status" value="1"/>
</dbReference>
<dbReference type="GO" id="GO:0098796">
    <property type="term" value="C:membrane protein complex"/>
    <property type="evidence" value="ECO:0007669"/>
    <property type="project" value="UniProtKB-ARBA"/>
</dbReference>
<keyword evidence="5" id="KW-0812">Transmembrane</keyword>
<dbReference type="OrthoDB" id="9802264at2"/>
<dbReference type="Pfam" id="PF00005">
    <property type="entry name" value="ABC_tran"/>
    <property type="match status" value="1"/>
</dbReference>
<keyword evidence="5" id="KW-0472">Membrane</keyword>
<sequence>MIRLQNLSMHYTLGDSRIDILRDVSVNIAAGERVAIAGPSGTGKTSLLLLLAGLEKPAAGSVLFDGRALETLDRDQLADLRRDQMGIVFQSFHLVPSLSALENAALPLEIAGRRDARERARAMLDRVGLGGRLDHYPGQLSGGEQQRVAIARALVHEPKLVLADEPTGNLDDRTGAAIGELLLHLNAESGTTLVLVTHDMRFAAQCDRVLRLSGGRLVESESPAETPDALPA</sequence>
<keyword evidence="2" id="KW-1003">Cell membrane</keyword>
<dbReference type="InterPro" id="IPR003593">
    <property type="entry name" value="AAA+_ATPase"/>
</dbReference>
<gene>
    <name evidence="9" type="ORF">C8261_10500</name>
</gene>
<dbReference type="PROSITE" id="PS50893">
    <property type="entry name" value="ABC_TRANSPORTER_2"/>
    <property type="match status" value="1"/>
</dbReference>
<dbReference type="InterPro" id="IPR003439">
    <property type="entry name" value="ABC_transporter-like_ATP-bd"/>
</dbReference>
<name>A0A2T4IEX9_9RHOO</name>
<dbReference type="GO" id="GO:0046677">
    <property type="term" value="P:response to antibiotic"/>
    <property type="evidence" value="ECO:0007669"/>
    <property type="project" value="UniProtKB-KW"/>
</dbReference>
<dbReference type="PROSITE" id="PS00211">
    <property type="entry name" value="ABC_TRANSPORTER_1"/>
    <property type="match status" value="1"/>
</dbReference>
<dbReference type="GO" id="GO:0005524">
    <property type="term" value="F:ATP binding"/>
    <property type="evidence" value="ECO:0007669"/>
    <property type="project" value="UniProtKB-KW"/>
</dbReference>
<keyword evidence="5" id="KW-1133">Transmembrane helix</keyword>
<dbReference type="AlphaFoldDB" id="A0A2T4IEX9"/>
<organism evidence="9 10">
    <name type="scientific">Pseudothauera lacus</name>
    <dbReference type="NCBI Taxonomy" id="2136175"/>
    <lineage>
        <taxon>Bacteria</taxon>
        <taxon>Pseudomonadati</taxon>
        <taxon>Pseudomonadota</taxon>
        <taxon>Betaproteobacteria</taxon>
        <taxon>Rhodocyclales</taxon>
        <taxon>Zoogloeaceae</taxon>
        <taxon>Pseudothauera</taxon>
    </lineage>
</organism>
<evidence type="ECO:0000313" key="10">
    <source>
        <dbReference type="Proteomes" id="UP000241193"/>
    </source>
</evidence>
<keyword evidence="3" id="KW-0547">Nucleotide-binding</keyword>
<dbReference type="InterPro" id="IPR015854">
    <property type="entry name" value="ABC_transpr_LolD-like"/>
</dbReference>
<dbReference type="GO" id="GO:0022857">
    <property type="term" value="F:transmembrane transporter activity"/>
    <property type="evidence" value="ECO:0007669"/>
    <property type="project" value="TreeGrafter"/>
</dbReference>
<dbReference type="FunFam" id="3.40.50.300:FF:000032">
    <property type="entry name" value="Export ABC transporter ATP-binding protein"/>
    <property type="match status" value="1"/>
</dbReference>
<evidence type="ECO:0000256" key="5">
    <source>
        <dbReference type="ARBA" id="ARBA00022989"/>
    </source>
</evidence>
<dbReference type="GO" id="GO:0016887">
    <property type="term" value="F:ATP hydrolysis activity"/>
    <property type="evidence" value="ECO:0007669"/>
    <property type="project" value="InterPro"/>
</dbReference>
<evidence type="ECO:0000256" key="1">
    <source>
        <dbReference type="ARBA" id="ARBA00022448"/>
    </source>
</evidence>
<evidence type="ECO:0000313" key="9">
    <source>
        <dbReference type="EMBL" id="PTD96333.1"/>
    </source>
</evidence>
<keyword evidence="4 9" id="KW-0067">ATP-binding</keyword>
<evidence type="ECO:0000256" key="7">
    <source>
        <dbReference type="ARBA" id="ARBA00038388"/>
    </source>
</evidence>
<keyword evidence="6" id="KW-0046">Antibiotic resistance</keyword>